<dbReference type="PANTHER" id="PTHR21013">
    <property type="entry name" value="ATP SYNTHASE MITOCHONDRIAL F1 COMPLEX ASSEMBLY FACTOR 2/ATP12 PROTEIN, MITOCHONDRIAL PRECURSOR"/>
    <property type="match status" value="1"/>
</dbReference>
<dbReference type="Pfam" id="PF07542">
    <property type="entry name" value="ATP12"/>
    <property type="match status" value="1"/>
</dbReference>
<dbReference type="RefSeq" id="WP_377382375.1">
    <property type="nucleotide sequence ID" value="NZ_JBHSSW010000066.1"/>
</dbReference>
<dbReference type="InterPro" id="IPR011419">
    <property type="entry name" value="ATP12_ATP_synth-F1-assembly"/>
</dbReference>
<comment type="similarity">
    <text evidence="1">Belongs to the ATP12 family.</text>
</comment>
<dbReference type="InterPro" id="IPR023335">
    <property type="entry name" value="ATP12_ortho_dom_sf"/>
</dbReference>
<evidence type="ECO:0000256" key="2">
    <source>
        <dbReference type="ARBA" id="ARBA00022946"/>
    </source>
</evidence>
<evidence type="ECO:0000256" key="1">
    <source>
        <dbReference type="ARBA" id="ARBA00008231"/>
    </source>
</evidence>
<name>A0ABW1SFD1_9PROT</name>
<dbReference type="PANTHER" id="PTHR21013:SF10">
    <property type="entry name" value="ATP SYNTHASE MITOCHONDRIAL F1 COMPLEX ASSEMBLY FACTOR 2"/>
    <property type="match status" value="1"/>
</dbReference>
<dbReference type="InterPro" id="IPR042272">
    <property type="entry name" value="ATP12_ATP_synth-F1-assembly_N"/>
</dbReference>
<dbReference type="EMBL" id="JBHSSW010000066">
    <property type="protein sequence ID" value="MFC6200233.1"/>
    <property type="molecule type" value="Genomic_DNA"/>
</dbReference>
<dbReference type="SUPFAM" id="SSF160909">
    <property type="entry name" value="ATP12-like"/>
    <property type="match status" value="1"/>
</dbReference>
<keyword evidence="4" id="KW-1133">Transmembrane helix</keyword>
<sequence>MQSTPTEKPKRFYKAVDIAETNGLWHVMLDGRTPKTPAKKSLAFPTQDLAQRVADEWDAQAEHIDLQAMTLTRLANVAIDRTPETRTELAAEVEKYAGTDLLCYLAEHPQELQDRQEAHFRPLRDWAGREHGVLLMTTQGVLNAPQPPASLEAARAFAERQNDYALTGLVFGLNLFGSAILAMAVADGELAAMDAYDISRIDEEWQIERWGEDDEAMARVEAQRREVSALDSWFKGLASAAVV</sequence>
<evidence type="ECO:0000313" key="5">
    <source>
        <dbReference type="EMBL" id="MFC6200233.1"/>
    </source>
</evidence>
<comment type="caution">
    <text evidence="5">The sequence shown here is derived from an EMBL/GenBank/DDBJ whole genome shotgun (WGS) entry which is preliminary data.</text>
</comment>
<evidence type="ECO:0000256" key="3">
    <source>
        <dbReference type="ARBA" id="ARBA00023186"/>
    </source>
</evidence>
<evidence type="ECO:0000313" key="6">
    <source>
        <dbReference type="Proteomes" id="UP001596303"/>
    </source>
</evidence>
<dbReference type="Gene3D" id="3.30.2180.10">
    <property type="entry name" value="ATP12-like"/>
    <property type="match status" value="1"/>
</dbReference>
<accession>A0ABW1SFD1</accession>
<keyword evidence="4" id="KW-0472">Membrane</keyword>
<organism evidence="5 6">
    <name type="scientific">Ponticaulis profundi</name>
    <dbReference type="NCBI Taxonomy" id="2665222"/>
    <lineage>
        <taxon>Bacteria</taxon>
        <taxon>Pseudomonadati</taxon>
        <taxon>Pseudomonadota</taxon>
        <taxon>Alphaproteobacteria</taxon>
        <taxon>Hyphomonadales</taxon>
        <taxon>Hyphomonadaceae</taxon>
        <taxon>Ponticaulis</taxon>
    </lineage>
</organism>
<proteinExistence type="inferred from homology"/>
<keyword evidence="4" id="KW-0812">Transmembrane</keyword>
<protein>
    <submittedName>
        <fullName evidence="5">ATP12 family chaperone protein</fullName>
    </submittedName>
</protein>
<keyword evidence="6" id="KW-1185">Reference proteome</keyword>
<dbReference type="Proteomes" id="UP001596303">
    <property type="component" value="Unassembled WGS sequence"/>
</dbReference>
<keyword evidence="3" id="KW-0143">Chaperone</keyword>
<evidence type="ECO:0000256" key="4">
    <source>
        <dbReference type="SAM" id="Phobius"/>
    </source>
</evidence>
<dbReference type="Gene3D" id="1.10.3580.10">
    <property type="entry name" value="ATP12 ATPase"/>
    <property type="match status" value="1"/>
</dbReference>
<gene>
    <name evidence="5" type="ORF">ACFQDM_19340</name>
</gene>
<keyword evidence="2" id="KW-0809">Transit peptide</keyword>
<feature type="transmembrane region" description="Helical" evidence="4">
    <location>
        <begin position="164"/>
        <end position="186"/>
    </location>
</feature>
<reference evidence="6" key="1">
    <citation type="journal article" date="2019" name="Int. J. Syst. Evol. Microbiol.">
        <title>The Global Catalogue of Microorganisms (GCM) 10K type strain sequencing project: providing services to taxonomists for standard genome sequencing and annotation.</title>
        <authorList>
            <consortium name="The Broad Institute Genomics Platform"/>
            <consortium name="The Broad Institute Genome Sequencing Center for Infectious Disease"/>
            <person name="Wu L."/>
            <person name="Ma J."/>
        </authorList>
    </citation>
    <scope>NUCLEOTIDE SEQUENCE [LARGE SCALE GENOMIC DNA]</scope>
    <source>
        <strain evidence="6">CGMCC-1.15741</strain>
    </source>
</reference>